<feature type="signal peptide" evidence="2">
    <location>
        <begin position="1"/>
        <end position="18"/>
    </location>
</feature>
<protein>
    <recommendedName>
        <fullName evidence="5">Palmitoyl-protein thioesterase 1</fullName>
    </recommendedName>
</protein>
<evidence type="ECO:0000256" key="1">
    <source>
        <dbReference type="ARBA" id="ARBA00022801"/>
    </source>
</evidence>
<keyword evidence="1" id="KW-0378">Hydrolase</keyword>
<dbReference type="Gene3D" id="3.40.50.1820">
    <property type="entry name" value="alpha/beta hydrolase"/>
    <property type="match status" value="1"/>
</dbReference>
<dbReference type="EMBL" id="JBDFQZ010000001">
    <property type="protein sequence ID" value="KAK9757775.1"/>
    <property type="molecule type" value="Genomic_DNA"/>
</dbReference>
<keyword evidence="4" id="KW-1185">Reference proteome</keyword>
<evidence type="ECO:0000313" key="4">
    <source>
        <dbReference type="Proteomes" id="UP001443914"/>
    </source>
</evidence>
<dbReference type="InterPro" id="IPR029058">
    <property type="entry name" value="AB_hydrolase_fold"/>
</dbReference>
<dbReference type="Pfam" id="PF02089">
    <property type="entry name" value="Palm_thioest"/>
    <property type="match status" value="1"/>
</dbReference>
<reference evidence="3" key="1">
    <citation type="submission" date="2024-03" db="EMBL/GenBank/DDBJ databases">
        <title>WGS assembly of Saponaria officinalis var. Norfolk2.</title>
        <authorList>
            <person name="Jenkins J."/>
            <person name="Shu S."/>
            <person name="Grimwood J."/>
            <person name="Barry K."/>
            <person name="Goodstein D."/>
            <person name="Schmutz J."/>
            <person name="Leebens-Mack J."/>
            <person name="Osbourn A."/>
        </authorList>
    </citation>
    <scope>NUCLEOTIDE SEQUENCE [LARGE SCALE GENOMIC DNA]</scope>
    <source>
        <strain evidence="3">JIC</strain>
    </source>
</reference>
<organism evidence="3 4">
    <name type="scientific">Saponaria officinalis</name>
    <name type="common">Common soapwort</name>
    <name type="synonym">Lychnis saponaria</name>
    <dbReference type="NCBI Taxonomy" id="3572"/>
    <lineage>
        <taxon>Eukaryota</taxon>
        <taxon>Viridiplantae</taxon>
        <taxon>Streptophyta</taxon>
        <taxon>Embryophyta</taxon>
        <taxon>Tracheophyta</taxon>
        <taxon>Spermatophyta</taxon>
        <taxon>Magnoliopsida</taxon>
        <taxon>eudicotyledons</taxon>
        <taxon>Gunneridae</taxon>
        <taxon>Pentapetalae</taxon>
        <taxon>Caryophyllales</taxon>
        <taxon>Caryophyllaceae</taxon>
        <taxon>Caryophylleae</taxon>
        <taxon>Saponaria</taxon>
    </lineage>
</organism>
<dbReference type="SUPFAM" id="SSF53474">
    <property type="entry name" value="alpha/beta-Hydrolases"/>
    <property type="match status" value="1"/>
</dbReference>
<feature type="chain" id="PRO_5043373935" description="Palmitoyl-protein thioesterase 1" evidence="2">
    <location>
        <begin position="19"/>
        <end position="302"/>
    </location>
</feature>
<gene>
    <name evidence="3" type="ORF">RND81_01G185000</name>
</gene>
<comment type="caution">
    <text evidence="3">The sequence shown here is derived from an EMBL/GenBank/DDBJ whole genome shotgun (WGS) entry which is preliminary data.</text>
</comment>
<evidence type="ECO:0000256" key="2">
    <source>
        <dbReference type="SAM" id="SignalP"/>
    </source>
</evidence>
<dbReference type="PANTHER" id="PTHR11247:SF8">
    <property type="entry name" value="PALMITOYL-PROTEIN THIOESTERASE 1"/>
    <property type="match status" value="1"/>
</dbReference>
<dbReference type="Proteomes" id="UP001443914">
    <property type="component" value="Unassembled WGS sequence"/>
</dbReference>
<proteinExistence type="predicted"/>
<dbReference type="AlphaFoldDB" id="A0AAW1NJK6"/>
<name>A0AAW1NJK6_SAPOF</name>
<dbReference type="PANTHER" id="PTHR11247">
    <property type="entry name" value="PALMITOYL-PROTEIN THIOESTERASE/DOLICHYLDIPHOSPHATASE 1"/>
    <property type="match status" value="1"/>
</dbReference>
<evidence type="ECO:0000313" key="3">
    <source>
        <dbReference type="EMBL" id="KAK9757775.1"/>
    </source>
</evidence>
<keyword evidence="2" id="KW-0732">Signal</keyword>
<dbReference type="GO" id="GO:0016790">
    <property type="term" value="F:thiolester hydrolase activity"/>
    <property type="evidence" value="ECO:0007669"/>
    <property type="project" value="TreeGrafter"/>
</dbReference>
<accession>A0AAW1NJK6</accession>
<evidence type="ECO:0008006" key="5">
    <source>
        <dbReference type="Google" id="ProtNLM"/>
    </source>
</evidence>
<sequence length="302" mass="33105">MAYKLIIFMVVILTLTTALPVLSLPFVVFHGIGDTCANVEEFIQTLESETGNHGQCIPLGETAQDSAFVPIMDQVTLACQKVKELDELKNGYNLIGLSQGSLISRGLIEFCDDAPPVKNFLSIGGPQAGLAGAPNCSSNPICAILDDLLNLLPVYSSLIQGMVAPSNYMKIPTKIDAYLRGCKFLPYANNEIPGLKNDTYVERFASLHKLVLVMFEEDTMIVPKDSSWFGYYANGSTDTLLPFNETTLYKEDLIGLKTLHEAGKVTFKKAPGGHLNYSDDLYEMVLPFVKDDDEFDVQIAVA</sequence>